<dbReference type="CDD" id="cd03411">
    <property type="entry name" value="Ferrochelatase_N"/>
    <property type="match status" value="1"/>
</dbReference>
<feature type="binding site" evidence="7">
    <location>
        <position position="192"/>
    </location>
    <ligand>
        <name>Fe(2+)</name>
        <dbReference type="ChEBI" id="CHEBI:29033"/>
    </ligand>
</feature>
<dbReference type="GO" id="GO:0006783">
    <property type="term" value="P:heme biosynthetic process"/>
    <property type="evidence" value="ECO:0007669"/>
    <property type="project" value="UniProtKB-UniRule"/>
</dbReference>
<dbReference type="InterPro" id="IPR033644">
    <property type="entry name" value="Ferrochelatase_C"/>
</dbReference>
<gene>
    <name evidence="9" type="primary">hemH</name>
    <name evidence="7" type="synonym">cpfC</name>
    <name evidence="9" type="ORF">BN10_990023</name>
</gene>
<dbReference type="Gene3D" id="3.40.50.1400">
    <property type="match status" value="2"/>
</dbReference>
<comment type="subcellular location">
    <subcellularLocation>
        <location evidence="7">Cytoplasm</location>
    </subcellularLocation>
</comment>
<feature type="binding site" evidence="7">
    <location>
        <position position="134"/>
    </location>
    <ligand>
        <name>Fe-coproporphyrin III</name>
        <dbReference type="ChEBI" id="CHEBI:68438"/>
    </ligand>
</feature>
<proteinExistence type="inferred from homology"/>
<comment type="catalytic activity">
    <reaction evidence="6">
        <text>Fe-coproporphyrin III + 2 H(+) = coproporphyrin III + Fe(2+)</text>
        <dbReference type="Rhea" id="RHEA:49572"/>
        <dbReference type="ChEBI" id="CHEBI:15378"/>
        <dbReference type="ChEBI" id="CHEBI:29033"/>
        <dbReference type="ChEBI" id="CHEBI:68438"/>
        <dbReference type="ChEBI" id="CHEBI:131725"/>
        <dbReference type="EC" id="4.99.1.9"/>
    </reaction>
    <physiologicalReaction direction="right-to-left" evidence="6">
        <dbReference type="Rhea" id="RHEA:49574"/>
    </physiologicalReaction>
</comment>
<reference evidence="9 10" key="1">
    <citation type="journal article" date="2013" name="ISME J.">
        <title>A metabolic model for members of the genus Tetrasphaera involved in enhanced biological phosphorus removal.</title>
        <authorList>
            <person name="Kristiansen R."/>
            <person name="Nguyen H.T.T."/>
            <person name="Saunders A.M."/>
            <person name="Nielsen J.L."/>
            <person name="Wimmer R."/>
            <person name="Le V.Q."/>
            <person name="McIlroy S.J."/>
            <person name="Petrovski S."/>
            <person name="Seviour R.J."/>
            <person name="Calteau A."/>
            <person name="Nielsen K.L."/>
            <person name="Nielsen P.H."/>
        </authorList>
    </citation>
    <scope>NUCLEOTIDE SEQUENCE [LARGE SCALE GENOMIC DNA]</scope>
    <source>
        <strain evidence="9 10">Lp2</strain>
    </source>
</reference>
<evidence type="ECO:0000313" key="9">
    <source>
        <dbReference type="EMBL" id="CCH71548.1"/>
    </source>
</evidence>
<dbReference type="Pfam" id="PF00762">
    <property type="entry name" value="Ferrochelatase"/>
    <property type="match status" value="1"/>
</dbReference>
<dbReference type="eggNOG" id="COG0276">
    <property type="taxonomic scope" value="Bacteria"/>
</dbReference>
<dbReference type="Proteomes" id="UP000013167">
    <property type="component" value="Unassembled WGS sequence"/>
</dbReference>
<evidence type="ECO:0000256" key="7">
    <source>
        <dbReference type="HAMAP-Rule" id="MF_00323"/>
    </source>
</evidence>
<comment type="pathway">
    <text evidence="1 7">Porphyrin-containing compound metabolism; protoheme biosynthesis.</text>
</comment>
<keyword evidence="4 7" id="KW-0456">Lyase</keyword>
<dbReference type="SUPFAM" id="SSF53800">
    <property type="entry name" value="Chelatase"/>
    <property type="match status" value="1"/>
</dbReference>
<evidence type="ECO:0000256" key="8">
    <source>
        <dbReference type="RuleBase" id="RU004185"/>
    </source>
</evidence>
<evidence type="ECO:0000256" key="5">
    <source>
        <dbReference type="ARBA" id="ARBA00023244"/>
    </source>
</evidence>
<accession>N0E3K7</accession>
<dbReference type="PANTHER" id="PTHR11108:SF1">
    <property type="entry name" value="FERROCHELATASE, MITOCHONDRIAL"/>
    <property type="match status" value="1"/>
</dbReference>
<dbReference type="GO" id="GO:0005737">
    <property type="term" value="C:cytoplasm"/>
    <property type="evidence" value="ECO:0007669"/>
    <property type="project" value="UniProtKB-SubCell"/>
</dbReference>
<comment type="function">
    <text evidence="7">Involved in coproporphyrin-dependent heme b biosynthesis. Catalyzes the insertion of ferrous iron into coproporphyrin III to form Fe-coproporphyrin III.</text>
</comment>
<keyword evidence="3 7" id="KW-0350">Heme biosynthesis</keyword>
<dbReference type="EC" id="4.99.1.9" evidence="7"/>
<name>N0E3K7_9MICO</name>
<evidence type="ECO:0000256" key="4">
    <source>
        <dbReference type="ARBA" id="ARBA00023239"/>
    </source>
</evidence>
<dbReference type="STRING" id="1193181.BN10_990023"/>
<dbReference type="EMBL" id="CAIZ01000173">
    <property type="protein sequence ID" value="CCH71548.1"/>
    <property type="molecule type" value="Genomic_DNA"/>
</dbReference>
<dbReference type="UniPathway" id="UPA00252"/>
<evidence type="ECO:0000256" key="1">
    <source>
        <dbReference type="ARBA" id="ARBA00004744"/>
    </source>
</evidence>
<organism evidence="9 10">
    <name type="scientific">Phycicoccus elongatus Lp2</name>
    <dbReference type="NCBI Taxonomy" id="1193181"/>
    <lineage>
        <taxon>Bacteria</taxon>
        <taxon>Bacillati</taxon>
        <taxon>Actinomycetota</taxon>
        <taxon>Actinomycetes</taxon>
        <taxon>Micrococcales</taxon>
        <taxon>Intrasporangiaceae</taxon>
        <taxon>Phycicoccus</taxon>
    </lineage>
</organism>
<dbReference type="PANTHER" id="PTHR11108">
    <property type="entry name" value="FERROCHELATASE"/>
    <property type="match status" value="1"/>
</dbReference>
<dbReference type="HAMAP" id="MF_00323">
    <property type="entry name" value="Ferrochelatase"/>
    <property type="match status" value="1"/>
</dbReference>
<evidence type="ECO:0000313" key="10">
    <source>
        <dbReference type="Proteomes" id="UP000013167"/>
    </source>
</evidence>
<dbReference type="HOGENOM" id="CLU_018884_2_0_11"/>
<evidence type="ECO:0000256" key="2">
    <source>
        <dbReference type="ARBA" id="ARBA00023004"/>
    </source>
</evidence>
<feature type="binding site" evidence="7">
    <location>
        <position position="284"/>
    </location>
    <ligand>
        <name>Fe(2+)</name>
        <dbReference type="ChEBI" id="CHEBI:29033"/>
    </ligand>
</feature>
<keyword evidence="5 7" id="KW-0627">Porphyrin biosynthesis</keyword>
<dbReference type="AlphaFoldDB" id="N0E3K7"/>
<dbReference type="CDD" id="cd00419">
    <property type="entry name" value="Ferrochelatase_C"/>
    <property type="match status" value="1"/>
</dbReference>
<protein>
    <recommendedName>
        <fullName evidence="7">Coproporphyrin III ferrochelatase</fullName>
        <ecNumber evidence="7">4.99.1.9</ecNumber>
    </recommendedName>
</protein>
<comment type="caution">
    <text evidence="7">Lacks conserved residue(s) required for the propagation of feature annotation.</text>
</comment>
<evidence type="ECO:0000256" key="3">
    <source>
        <dbReference type="ARBA" id="ARBA00023133"/>
    </source>
</evidence>
<comment type="caution">
    <text evidence="9">The sequence shown here is derived from an EMBL/GenBank/DDBJ whole genome shotgun (WGS) entry which is preliminary data.</text>
</comment>
<sequence length="370" mass="39135">MVISSPVAPVPALAPYDGVLLVSFGGPEGHDEVMPFLERVTAGRGIPAERLEEVASHYHRRGGISPINAQNRALVDALAAELATAGEPIPVRLGNRNSPPFLADTIQEFVAAGHKRLLAVLTSAYSSYSSCRQYRENLAEAVSVVAGADDLVIDKIAPWHGLPAFVEITAGHVLAALADRPPHTTRVLGVTHSIPQAMNDASGPPSVRGLYLDQHERVLAAVGDRVRARHPEIPAPELVYCSRSGPPSQPWLEPDVSDRLRGLAQEGVRCVVLAPIGFVSDHMEVVSDLDTDAVAAGEAVGVEVIRVPTVGTDPRLVRDLVALMADRAAQARGLEVPARTILAGDQRPAECDADCCASLRGPRPALCGVS</sequence>
<evidence type="ECO:0000256" key="6">
    <source>
        <dbReference type="ARBA" id="ARBA00024536"/>
    </source>
</evidence>
<comment type="similarity">
    <text evidence="7 8">Belongs to the ferrochelatase family.</text>
</comment>
<keyword evidence="10" id="KW-1185">Reference proteome</keyword>
<dbReference type="InterPro" id="IPR001015">
    <property type="entry name" value="Ferrochelatase"/>
</dbReference>
<dbReference type="GO" id="GO:0046872">
    <property type="term" value="F:metal ion binding"/>
    <property type="evidence" value="ECO:0007669"/>
    <property type="project" value="UniProtKB-KW"/>
</dbReference>
<dbReference type="GO" id="GO:0004325">
    <property type="term" value="F:ferrochelatase activity"/>
    <property type="evidence" value="ECO:0007669"/>
    <property type="project" value="UniProtKB-UniRule"/>
</dbReference>
<dbReference type="InterPro" id="IPR033659">
    <property type="entry name" value="Ferrochelatase_N"/>
</dbReference>
<feature type="binding site" evidence="7">
    <location>
        <position position="65"/>
    </location>
    <ligand>
        <name>Fe-coproporphyrin III</name>
        <dbReference type="ChEBI" id="CHEBI:68438"/>
    </ligand>
</feature>
<keyword evidence="7" id="KW-0963">Cytoplasm</keyword>
<keyword evidence="7" id="KW-0479">Metal-binding</keyword>
<keyword evidence="2 7" id="KW-0408">Iron</keyword>